<name>A0A1D1XLE6_9ARAE</name>
<feature type="region of interest" description="Disordered" evidence="1">
    <location>
        <begin position="1"/>
        <end position="73"/>
    </location>
</feature>
<evidence type="ECO:0000256" key="1">
    <source>
        <dbReference type="SAM" id="MobiDB-lite"/>
    </source>
</evidence>
<dbReference type="EMBL" id="GDJX01024733">
    <property type="protein sequence ID" value="JAT43203.1"/>
    <property type="molecule type" value="Transcribed_RNA"/>
</dbReference>
<dbReference type="PANTHER" id="PTHR36369:SF1">
    <property type="entry name" value="TRANSMEMBRANE PROTEIN"/>
    <property type="match status" value="1"/>
</dbReference>
<protein>
    <submittedName>
        <fullName evidence="2">JNK-interacting protein 3</fullName>
    </submittedName>
</protein>
<organism evidence="2">
    <name type="scientific">Anthurium amnicola</name>
    <dbReference type="NCBI Taxonomy" id="1678845"/>
    <lineage>
        <taxon>Eukaryota</taxon>
        <taxon>Viridiplantae</taxon>
        <taxon>Streptophyta</taxon>
        <taxon>Embryophyta</taxon>
        <taxon>Tracheophyta</taxon>
        <taxon>Spermatophyta</taxon>
        <taxon>Magnoliopsida</taxon>
        <taxon>Liliopsida</taxon>
        <taxon>Araceae</taxon>
        <taxon>Pothoideae</taxon>
        <taxon>Potheae</taxon>
        <taxon>Anthurium</taxon>
    </lineage>
</organism>
<reference evidence="2" key="1">
    <citation type="submission" date="2015-07" db="EMBL/GenBank/DDBJ databases">
        <title>Transcriptome Assembly of Anthurium amnicola.</title>
        <authorList>
            <person name="Suzuki J."/>
        </authorList>
    </citation>
    <scope>NUCLEOTIDE SEQUENCE</scope>
</reference>
<gene>
    <name evidence="2" type="primary">syd_5</name>
    <name evidence="2" type="ORF">g.45801</name>
</gene>
<feature type="compositionally biased region" description="Acidic residues" evidence="1">
    <location>
        <begin position="46"/>
        <end position="56"/>
    </location>
</feature>
<accession>A0A1D1XLE6</accession>
<dbReference type="AlphaFoldDB" id="A0A1D1XLE6"/>
<evidence type="ECO:0000313" key="2">
    <source>
        <dbReference type="EMBL" id="JAT43203.1"/>
    </source>
</evidence>
<feature type="compositionally biased region" description="Basic and acidic residues" evidence="1">
    <location>
        <begin position="57"/>
        <end position="66"/>
    </location>
</feature>
<sequence>QQQQQQPAPRIPPATSPEARPSSPAVDGCDASSARKSTVFFSLPGFDDEEEGEEDEIGKPEVRGGDQEWNGECGGGGGSVVWWWRGDLGWYRFQDVAALNGRGVRLWEEEKMLALGTAARAAAGAVGERRRSQIWGKCT</sequence>
<feature type="non-terminal residue" evidence="2">
    <location>
        <position position="1"/>
    </location>
</feature>
<proteinExistence type="predicted"/>
<dbReference type="PANTHER" id="PTHR36369">
    <property type="entry name" value="TRANSMEMBRANE PROTEIN"/>
    <property type="match status" value="1"/>
</dbReference>